<keyword evidence="2 4" id="KW-0808">Transferase</keyword>
<sequence length="347" mass="37232">MVYIHQAIRVPNGKVGGIYKRTPPENLMAHLMKKLPELPEEIILSTSVGTGGNMARFASLTAGYPLEIPASTIDAQCIGGLKSIEMGFALIASGLRKSVLVGGMESVSLAPIRIYTQNDPRYTGKPYSQAVFSPNGELSLLPAAERCAKDIDKESMWRWFKRSHLLASQSKEVLAPYLCALEPKHTDLSFRPDIQLEAYSTAEKIDRTTTAPPADGAAVLYLSSDPQGALARIHTVKTIGTDPAFAPLGIRNVISSLNTDLDRIDLFEISESFAFIPEIFCNDTGIAESKVNVLGGTLAYGHPFGASGTIQVVHLLAALKSRNKSWGLTVIPGAGGLASALILENVI</sequence>
<dbReference type="Gene3D" id="3.40.47.10">
    <property type="match status" value="1"/>
</dbReference>
<feature type="domain" description="Thiolase N-terminal" evidence="5">
    <location>
        <begin position="2"/>
        <end position="120"/>
    </location>
</feature>
<dbReference type="InterPro" id="IPR002155">
    <property type="entry name" value="Thiolase"/>
</dbReference>
<dbReference type="SUPFAM" id="SSF53901">
    <property type="entry name" value="Thiolase-like"/>
    <property type="match status" value="1"/>
</dbReference>
<dbReference type="InterPro" id="IPR020617">
    <property type="entry name" value="Thiolase_C"/>
</dbReference>
<dbReference type="RefSeq" id="WP_013408517.1">
    <property type="nucleotide sequence ID" value="NC_014655.1"/>
</dbReference>
<evidence type="ECO:0000256" key="3">
    <source>
        <dbReference type="ARBA" id="ARBA00023315"/>
    </source>
</evidence>
<evidence type="ECO:0000313" key="8">
    <source>
        <dbReference type="Proteomes" id="UP000007435"/>
    </source>
</evidence>
<dbReference type="PIRSF" id="PIRSF000429">
    <property type="entry name" value="Ac-CoA_Ac_transf"/>
    <property type="match status" value="1"/>
</dbReference>
<dbReference type="PANTHER" id="PTHR18919">
    <property type="entry name" value="ACETYL-COA C-ACYLTRANSFERASE"/>
    <property type="match status" value="1"/>
</dbReference>
<organism evidence="7 8">
    <name type="scientific">Leadbetterella byssophila (strain DSM 17132 / JCM 16389 / KACC 11308 / NBRC 106382 / 4M15)</name>
    <dbReference type="NCBI Taxonomy" id="649349"/>
    <lineage>
        <taxon>Bacteria</taxon>
        <taxon>Pseudomonadati</taxon>
        <taxon>Bacteroidota</taxon>
        <taxon>Cytophagia</taxon>
        <taxon>Cytophagales</taxon>
        <taxon>Leadbetterellaceae</taxon>
        <taxon>Leadbetterella</taxon>
    </lineage>
</organism>
<reference key="1">
    <citation type="submission" date="2010-11" db="EMBL/GenBank/DDBJ databases">
        <title>The complete genome of Leadbetterella byssophila DSM 17132.</title>
        <authorList>
            <consortium name="US DOE Joint Genome Institute (JGI-PGF)"/>
            <person name="Lucas S."/>
            <person name="Copeland A."/>
            <person name="Lapidus A."/>
            <person name="Glavina del Rio T."/>
            <person name="Dalin E."/>
            <person name="Tice H."/>
            <person name="Bruce D."/>
            <person name="Goodwin L."/>
            <person name="Pitluck S."/>
            <person name="Kyrpides N."/>
            <person name="Mavromatis K."/>
            <person name="Ivanova N."/>
            <person name="Teshima H."/>
            <person name="Brettin T."/>
            <person name="Detter J.C."/>
            <person name="Han C."/>
            <person name="Tapia R."/>
            <person name="Land M."/>
            <person name="Hauser L."/>
            <person name="Markowitz V."/>
            <person name="Cheng J.-F."/>
            <person name="Hugenholtz P."/>
            <person name="Woyke T."/>
            <person name="Wu D."/>
            <person name="Tindall B."/>
            <person name="Pomrenke H.G."/>
            <person name="Brambilla E."/>
            <person name="Klenk H.-P."/>
            <person name="Eisen J.A."/>
        </authorList>
    </citation>
    <scope>NUCLEOTIDE SEQUENCE [LARGE SCALE GENOMIC DNA]</scope>
    <source>
        <strain>DSM 17132</strain>
    </source>
</reference>
<dbReference type="Proteomes" id="UP000007435">
    <property type="component" value="Chromosome"/>
</dbReference>
<evidence type="ECO:0000256" key="2">
    <source>
        <dbReference type="ARBA" id="ARBA00022679"/>
    </source>
</evidence>
<dbReference type="InterPro" id="IPR016039">
    <property type="entry name" value="Thiolase-like"/>
</dbReference>
<name>E4RQ93_LEAB4</name>
<gene>
    <name evidence="7" type="ordered locus">Lbys_1761</name>
</gene>
<comment type="similarity">
    <text evidence="1 4">Belongs to the thiolase-like superfamily. Thiolase family.</text>
</comment>
<dbReference type="GO" id="GO:0003988">
    <property type="term" value="F:acetyl-CoA C-acyltransferase activity"/>
    <property type="evidence" value="ECO:0007669"/>
    <property type="project" value="UniProtKB-ARBA"/>
</dbReference>
<dbReference type="HOGENOM" id="CLU_031026_2_1_10"/>
<keyword evidence="3 4" id="KW-0012">Acyltransferase</keyword>
<accession>E4RQ93</accession>
<dbReference type="AlphaFoldDB" id="E4RQ93"/>
<dbReference type="eggNOG" id="COG0183">
    <property type="taxonomic scope" value="Bacteria"/>
</dbReference>
<dbReference type="EMBL" id="CP002305">
    <property type="protein sequence ID" value="ADQ17468.1"/>
    <property type="molecule type" value="Genomic_DNA"/>
</dbReference>
<dbReference type="KEGG" id="lby:Lbys_1761"/>
<evidence type="ECO:0000259" key="6">
    <source>
        <dbReference type="Pfam" id="PF02803"/>
    </source>
</evidence>
<dbReference type="Pfam" id="PF02803">
    <property type="entry name" value="Thiolase_C"/>
    <property type="match status" value="1"/>
</dbReference>
<evidence type="ECO:0000256" key="4">
    <source>
        <dbReference type="RuleBase" id="RU003557"/>
    </source>
</evidence>
<feature type="domain" description="Thiolase C-terminal" evidence="6">
    <location>
        <begin position="230"/>
        <end position="344"/>
    </location>
</feature>
<proteinExistence type="inferred from homology"/>
<dbReference type="InterPro" id="IPR020616">
    <property type="entry name" value="Thiolase_N"/>
</dbReference>
<dbReference type="STRING" id="649349.Lbys_1761"/>
<dbReference type="OrthoDB" id="56116at2"/>
<evidence type="ECO:0000259" key="5">
    <source>
        <dbReference type="Pfam" id="PF00108"/>
    </source>
</evidence>
<protein>
    <submittedName>
        <fullName evidence="7">Thiolase</fullName>
    </submittedName>
</protein>
<reference evidence="7 8" key="2">
    <citation type="journal article" date="2011" name="Stand. Genomic Sci.">
        <title>Complete genome sequence of Leadbetterella byssophila type strain (4M15).</title>
        <authorList>
            <person name="Abt B."/>
            <person name="Teshima H."/>
            <person name="Lucas S."/>
            <person name="Lapidus A."/>
            <person name="Del Rio T.G."/>
            <person name="Nolan M."/>
            <person name="Tice H."/>
            <person name="Cheng J.F."/>
            <person name="Pitluck S."/>
            <person name="Liolios K."/>
            <person name="Pagani I."/>
            <person name="Ivanova N."/>
            <person name="Mavromatis K."/>
            <person name="Pati A."/>
            <person name="Tapia R."/>
            <person name="Han C."/>
            <person name="Goodwin L."/>
            <person name="Chen A."/>
            <person name="Palaniappan K."/>
            <person name="Land M."/>
            <person name="Hauser L."/>
            <person name="Chang Y.J."/>
            <person name="Jeffries C.D."/>
            <person name="Rohde M."/>
            <person name="Goker M."/>
            <person name="Tindall B.J."/>
            <person name="Detter J.C."/>
            <person name="Woyke T."/>
            <person name="Bristow J."/>
            <person name="Eisen J.A."/>
            <person name="Markowitz V."/>
            <person name="Hugenholtz P."/>
            <person name="Klenk H.P."/>
            <person name="Kyrpides N.C."/>
        </authorList>
    </citation>
    <scope>NUCLEOTIDE SEQUENCE [LARGE SCALE GENOMIC DNA]</scope>
    <source>
        <strain evidence="8">DSM 17132 / JCM 16389 / KACC 11308 / NBRC 106382 / 4M15</strain>
    </source>
</reference>
<dbReference type="PROSITE" id="PS00737">
    <property type="entry name" value="THIOLASE_2"/>
    <property type="match status" value="1"/>
</dbReference>
<evidence type="ECO:0000313" key="7">
    <source>
        <dbReference type="EMBL" id="ADQ17468.1"/>
    </source>
</evidence>
<dbReference type="Pfam" id="PF00108">
    <property type="entry name" value="Thiolase_N"/>
    <property type="match status" value="1"/>
</dbReference>
<dbReference type="InterPro" id="IPR020613">
    <property type="entry name" value="Thiolase_CS"/>
</dbReference>
<dbReference type="PANTHER" id="PTHR18919:SF107">
    <property type="entry name" value="ACETYL-COA ACETYLTRANSFERASE, CYTOSOLIC"/>
    <property type="match status" value="1"/>
</dbReference>
<evidence type="ECO:0000256" key="1">
    <source>
        <dbReference type="ARBA" id="ARBA00010982"/>
    </source>
</evidence>
<keyword evidence="8" id="KW-1185">Reference proteome</keyword>